<dbReference type="RefSeq" id="WP_058117614.1">
    <property type="nucleotide sequence ID" value="NZ_CP011307.1"/>
</dbReference>
<dbReference type="Gene3D" id="2.40.40.10">
    <property type="entry name" value="RlpA-like domain"/>
    <property type="match status" value="1"/>
</dbReference>
<dbReference type="InterPro" id="IPR051933">
    <property type="entry name" value="Resuscitation_pf_RpfB"/>
</dbReference>
<organism evidence="3 4">
    <name type="scientific">Intestinimonas butyriciproducens</name>
    <dbReference type="NCBI Taxonomy" id="1297617"/>
    <lineage>
        <taxon>Bacteria</taxon>
        <taxon>Bacillati</taxon>
        <taxon>Bacillota</taxon>
        <taxon>Clostridia</taxon>
        <taxon>Eubacteriales</taxon>
        <taxon>Intestinimonas</taxon>
    </lineage>
</organism>
<dbReference type="GO" id="GO:0009254">
    <property type="term" value="P:peptidoglycan turnover"/>
    <property type="evidence" value="ECO:0007669"/>
    <property type="project" value="InterPro"/>
</dbReference>
<evidence type="ECO:0000256" key="1">
    <source>
        <dbReference type="ARBA" id="ARBA00022729"/>
    </source>
</evidence>
<accession>A0A0S2W3R0</accession>
<dbReference type="InterPro" id="IPR010611">
    <property type="entry name" value="3D_dom"/>
</dbReference>
<evidence type="ECO:0000259" key="2">
    <source>
        <dbReference type="PROSITE" id="PS51109"/>
    </source>
</evidence>
<dbReference type="GO" id="GO:0019867">
    <property type="term" value="C:outer membrane"/>
    <property type="evidence" value="ECO:0007669"/>
    <property type="project" value="InterPro"/>
</dbReference>
<dbReference type="Proteomes" id="UP000064844">
    <property type="component" value="Chromosome"/>
</dbReference>
<protein>
    <submittedName>
        <fullName evidence="3">Cell wall-binding protein</fullName>
    </submittedName>
</protein>
<dbReference type="AlphaFoldDB" id="A0A0S2W3R0"/>
<proteinExistence type="predicted"/>
<feature type="domain" description="G5" evidence="2">
    <location>
        <begin position="84"/>
        <end position="164"/>
    </location>
</feature>
<dbReference type="Gene3D" id="2.20.230.10">
    <property type="entry name" value="Resuscitation-promoting factor rpfb"/>
    <property type="match status" value="1"/>
</dbReference>
<dbReference type="EMBL" id="CP011307">
    <property type="protein sequence ID" value="ALP93874.1"/>
    <property type="molecule type" value="Genomic_DNA"/>
</dbReference>
<dbReference type="KEGG" id="ibu:IB211_01481c"/>
<reference evidence="3 4" key="1">
    <citation type="journal article" date="2015" name="Nat. Commun.">
        <title>Production of butyrate from lysine and the Amadori product fructoselysine by a human gut commensal.</title>
        <authorList>
            <person name="Bui T.P."/>
            <person name="Ritari J."/>
            <person name="Boeren S."/>
            <person name="de Waard P."/>
            <person name="Plugge C.M."/>
            <person name="de Vos W.M."/>
        </authorList>
    </citation>
    <scope>NUCLEOTIDE SEQUENCE [LARGE SCALE GENOMIC DNA]</scope>
    <source>
        <strain evidence="3 4">AF211</strain>
    </source>
</reference>
<dbReference type="InterPro" id="IPR059180">
    <property type="entry name" value="3D_YorM"/>
</dbReference>
<dbReference type="InterPro" id="IPR011098">
    <property type="entry name" value="G5_dom"/>
</dbReference>
<dbReference type="PROSITE" id="PS51109">
    <property type="entry name" value="G5"/>
    <property type="match status" value="1"/>
</dbReference>
<dbReference type="SUPFAM" id="SSF50685">
    <property type="entry name" value="Barwin-like endoglucanases"/>
    <property type="match status" value="1"/>
</dbReference>
<dbReference type="PANTHER" id="PTHR39160">
    <property type="entry name" value="CELL WALL-BINDING PROTEIN YOCH"/>
    <property type="match status" value="1"/>
</dbReference>
<dbReference type="GO" id="GO:0004553">
    <property type="term" value="F:hydrolase activity, hydrolyzing O-glycosyl compounds"/>
    <property type="evidence" value="ECO:0007669"/>
    <property type="project" value="InterPro"/>
</dbReference>
<sequence>MLDRLLRGGQITALLALALLSILLVSGSATTRTTFEIVDGEVSYLVTGHAGEVDRALEYAGVSLSGADRIAISQENDVVRVTVQRPVTHFERTTTRILPFAQLREEDPELPIGEERVVQKGVDGSVEHTVKIVTDPDGTVHRYDLGEHVARLPVDEIVSYGTKVDAVAASWLSVSDDVLTHINVREDGGGVLTTLSGESLSYSRALDCVATAYTTERQSWKRTATGTTARVGAIAVDPKVIPYGTRMYIVSSDGSITYGVATAEDCGGSIKGNRIDLFFDTYYECIQFGVRSCTVYILT</sequence>
<reference evidence="4" key="2">
    <citation type="submission" date="2015-04" db="EMBL/GenBank/DDBJ databases">
        <title>A butyrogenic pathway from the amino acid lysine in a human gut commensal.</title>
        <authorList>
            <person name="de Vos W.M."/>
            <person name="Bui N.T.P."/>
            <person name="Plugge C.M."/>
            <person name="Ritari J."/>
        </authorList>
    </citation>
    <scope>NUCLEOTIDE SEQUENCE [LARGE SCALE GENOMIC DNA]</scope>
    <source>
        <strain evidence="4">AF211</strain>
    </source>
</reference>
<evidence type="ECO:0000313" key="4">
    <source>
        <dbReference type="Proteomes" id="UP000064844"/>
    </source>
</evidence>
<gene>
    <name evidence="3" type="ORF">IB211_01481c</name>
</gene>
<keyword evidence="4" id="KW-1185">Reference proteome</keyword>
<dbReference type="PANTHER" id="PTHR39160:SF4">
    <property type="entry name" value="RESUSCITATION-PROMOTING FACTOR RPFB"/>
    <property type="match status" value="1"/>
</dbReference>
<name>A0A0S2W3R0_9FIRM</name>
<dbReference type="STRING" id="1297617.IB211_01481c"/>
<dbReference type="PATRIC" id="fig|1297617.4.peg.1521"/>
<keyword evidence="1" id="KW-0732">Signal</keyword>
<dbReference type="SMART" id="SM01208">
    <property type="entry name" value="G5"/>
    <property type="match status" value="1"/>
</dbReference>
<dbReference type="eggNOG" id="COG3584">
    <property type="taxonomic scope" value="Bacteria"/>
</dbReference>
<evidence type="ECO:0000313" key="3">
    <source>
        <dbReference type="EMBL" id="ALP93874.1"/>
    </source>
</evidence>
<dbReference type="CDD" id="cd14667">
    <property type="entry name" value="3D_containing_proteins"/>
    <property type="match status" value="1"/>
</dbReference>
<dbReference type="Pfam" id="PF06725">
    <property type="entry name" value="3D"/>
    <property type="match status" value="1"/>
</dbReference>
<dbReference type="Pfam" id="PF07501">
    <property type="entry name" value="G5"/>
    <property type="match status" value="1"/>
</dbReference>
<dbReference type="InterPro" id="IPR036908">
    <property type="entry name" value="RlpA-like_sf"/>
</dbReference>